<accession>A0A0C4WTL5</accession>
<evidence type="ECO:0000313" key="2">
    <source>
        <dbReference type="Proteomes" id="UP000068210"/>
    </source>
</evidence>
<dbReference type="Gene3D" id="3.20.20.150">
    <property type="entry name" value="Divalent-metal-dependent TIM barrel enzymes"/>
    <property type="match status" value="1"/>
</dbReference>
<keyword evidence="2" id="KW-1185">Reference proteome</keyword>
<dbReference type="EMBL" id="CP010415">
    <property type="protein sequence ID" value="AJE21632.1"/>
    <property type="molecule type" value="Genomic_DNA"/>
</dbReference>
<name>A0A0C4WTL5_9GAMM</name>
<dbReference type="AlphaFoldDB" id="A0A0C4WTL5"/>
<proteinExistence type="predicted"/>
<sequence>MPLYPVSVSLSSYGATLVRERGQASFLPLLAQAGAARAELREELFAAPPDPQALAGAVRTLGLDCLYSAPLELWSEEGRLAAALEPTLARANACGARWLKVSLGHYRAGNDLSELALQLAGQPVQLLVENDQTAQGGRIEALQAFFAAAEARDLDIGMTFDIGNWLWQEQPVDEAAQRLGRYVRYVHCKAVGRNDDGKRVALPPEPVDLQHWQRLLREFPPGVPRAIEFPLQGEDLLAVTQQHIEALSRLGQPQEERQHA</sequence>
<dbReference type="InterPro" id="IPR036237">
    <property type="entry name" value="Xyl_isomerase-like_sf"/>
</dbReference>
<dbReference type="KEGG" id="acx:Achr_21830"/>
<dbReference type="SUPFAM" id="SSF51658">
    <property type="entry name" value="Xylose isomerase-like"/>
    <property type="match status" value="1"/>
</dbReference>
<gene>
    <name evidence="1" type="primary">kguE</name>
    <name evidence="1" type="ORF">Achr_21830</name>
</gene>
<dbReference type="HOGENOM" id="CLU_068005_0_0_6"/>
<organism evidence="1 2">
    <name type="scientific">Azotobacter chroococcum NCIMB 8003</name>
    <dbReference type="NCBI Taxonomy" id="1328314"/>
    <lineage>
        <taxon>Bacteria</taxon>
        <taxon>Pseudomonadati</taxon>
        <taxon>Pseudomonadota</taxon>
        <taxon>Gammaproteobacteria</taxon>
        <taxon>Pseudomonadales</taxon>
        <taxon>Pseudomonadaceae</taxon>
        <taxon>Azotobacter</taxon>
    </lineage>
</organism>
<dbReference type="Proteomes" id="UP000068210">
    <property type="component" value="Chromosome"/>
</dbReference>
<dbReference type="STRING" id="1328314.Achr_21830"/>
<protein>
    <submittedName>
        <fullName evidence="1">2-ketogluconate epimerase</fullName>
    </submittedName>
</protein>
<dbReference type="RefSeq" id="WP_039804289.1">
    <property type="nucleotide sequence ID" value="NZ_CP010415.1"/>
</dbReference>
<reference evidence="1 2" key="1">
    <citation type="journal article" date="2015" name="PLoS ONE">
        <title>Azotobacter Genomes: The Genome of Azotobacter chroococcum NCIMB 8003 (ATCC 4412).</title>
        <authorList>
            <person name="Robson R.L."/>
            <person name="Jones R."/>
            <person name="Robson R.M."/>
            <person name="Schwartz A."/>
            <person name="Richardson T.H."/>
        </authorList>
    </citation>
    <scope>NUCLEOTIDE SEQUENCE [LARGE SCALE GENOMIC DNA]</scope>
    <source>
        <strain evidence="1 2">NCIMB 8003</strain>
    </source>
</reference>
<evidence type="ECO:0000313" key="1">
    <source>
        <dbReference type="EMBL" id="AJE21632.1"/>
    </source>
</evidence>